<dbReference type="VEuPathDB" id="VectorBase:GPAI045338"/>
<organism evidence="1 2">
    <name type="scientific">Glossina pallidipes</name>
    <name type="common">Tsetse fly</name>
    <dbReference type="NCBI Taxonomy" id="7398"/>
    <lineage>
        <taxon>Eukaryota</taxon>
        <taxon>Metazoa</taxon>
        <taxon>Ecdysozoa</taxon>
        <taxon>Arthropoda</taxon>
        <taxon>Hexapoda</taxon>
        <taxon>Insecta</taxon>
        <taxon>Pterygota</taxon>
        <taxon>Neoptera</taxon>
        <taxon>Endopterygota</taxon>
        <taxon>Diptera</taxon>
        <taxon>Brachycera</taxon>
        <taxon>Muscomorpha</taxon>
        <taxon>Hippoboscoidea</taxon>
        <taxon>Glossinidae</taxon>
        <taxon>Glossina</taxon>
    </lineage>
</organism>
<reference evidence="2" key="1">
    <citation type="submission" date="2014-03" db="EMBL/GenBank/DDBJ databases">
        <authorList>
            <person name="Aksoy S."/>
            <person name="Warren W."/>
            <person name="Wilson R.K."/>
        </authorList>
    </citation>
    <scope>NUCLEOTIDE SEQUENCE [LARGE SCALE GENOMIC DNA]</scope>
    <source>
        <strain evidence="2">IAEA</strain>
    </source>
</reference>
<sequence length="109" mass="12380">MIAYGRSEDRLFGCGYSNSSTTKSEEHQSVDLLLSYSPLIFYRQDTNGKLEENLKLGDEICPDVKAEQGTQYGLKTRLEEITYAIGCGARETDIVINRQQWQGIYEEVC</sequence>
<proteinExistence type="predicted"/>
<name>A0A1B0AGY4_GLOPL</name>
<dbReference type="EnsemblMetazoa" id="GPAI045338-RA">
    <property type="protein sequence ID" value="GPAI045338-PA"/>
    <property type="gene ID" value="GPAI045338"/>
</dbReference>
<evidence type="ECO:0000313" key="2">
    <source>
        <dbReference type="Proteomes" id="UP000092445"/>
    </source>
</evidence>
<reference evidence="1" key="2">
    <citation type="submission" date="2020-05" db="UniProtKB">
        <authorList>
            <consortium name="EnsemblMetazoa"/>
        </authorList>
    </citation>
    <scope>IDENTIFICATION</scope>
    <source>
        <strain evidence="1">IAEA</strain>
    </source>
</reference>
<dbReference type="Proteomes" id="UP000092445">
    <property type="component" value="Unassembled WGS sequence"/>
</dbReference>
<evidence type="ECO:0000313" key="1">
    <source>
        <dbReference type="EnsemblMetazoa" id="GPAI045338-PA"/>
    </source>
</evidence>
<keyword evidence="2" id="KW-1185">Reference proteome</keyword>
<protein>
    <submittedName>
        <fullName evidence="1">Uncharacterized protein</fullName>
    </submittedName>
</protein>
<dbReference type="AlphaFoldDB" id="A0A1B0AGY4"/>
<accession>A0A1B0AGY4</accession>
<dbReference type="STRING" id="7398.A0A1B0AGY4"/>